<feature type="compositionally biased region" description="Basic and acidic residues" evidence="1">
    <location>
        <begin position="26"/>
        <end position="42"/>
    </location>
</feature>
<reference evidence="3" key="1">
    <citation type="submission" date="2018-05" db="EMBL/GenBank/DDBJ databases">
        <title>Zavarzinia sp. HR-AS.</title>
        <authorList>
            <person name="Lee Y."/>
            <person name="Jeon C.O."/>
        </authorList>
    </citation>
    <scope>NUCLEOTIDE SEQUENCE [LARGE SCALE GENOMIC DNA]</scope>
    <source>
        <strain evidence="3">DSM 1231</strain>
    </source>
</reference>
<dbReference type="PROSITE" id="PS51318">
    <property type="entry name" value="TAT"/>
    <property type="match status" value="1"/>
</dbReference>
<feature type="region of interest" description="Disordered" evidence="1">
    <location>
        <begin position="1"/>
        <end position="42"/>
    </location>
</feature>
<protein>
    <submittedName>
        <fullName evidence="2">DUF1329 domain-containing protein</fullName>
    </submittedName>
</protein>
<evidence type="ECO:0000256" key="1">
    <source>
        <dbReference type="SAM" id="MobiDB-lite"/>
    </source>
</evidence>
<dbReference type="AlphaFoldDB" id="A0A317EAK8"/>
<evidence type="ECO:0000313" key="2">
    <source>
        <dbReference type="EMBL" id="PWR22215.1"/>
    </source>
</evidence>
<dbReference type="InterPro" id="IPR010752">
    <property type="entry name" value="DUF1329"/>
</dbReference>
<dbReference type="OrthoDB" id="8431898at2"/>
<proteinExistence type="predicted"/>
<keyword evidence="3" id="KW-1185">Reference proteome</keyword>
<dbReference type="EMBL" id="QGLF01000002">
    <property type="protein sequence ID" value="PWR22215.1"/>
    <property type="molecule type" value="Genomic_DNA"/>
</dbReference>
<gene>
    <name evidence="2" type="ORF">DKG75_09625</name>
</gene>
<dbReference type="Pfam" id="PF07044">
    <property type="entry name" value="DUF1329"/>
    <property type="match status" value="1"/>
</dbReference>
<dbReference type="Proteomes" id="UP000246077">
    <property type="component" value="Unassembled WGS sequence"/>
</dbReference>
<evidence type="ECO:0000313" key="3">
    <source>
        <dbReference type="Proteomes" id="UP000246077"/>
    </source>
</evidence>
<sequence>MRSSVPITVSNARSPIATMRSPRSNTRSEERTDRRKPMDRRSFVKGTAAAALMAAAPRTLFAKAGADEVARLGTSLTPTGAIKEGSADGLIAPWAGKWNGVPTGLSFAGTGKVQPDPYAGEKPLFSITAQNAAQYAGRLTDGQKAMFEKHPATFRMDIYPCHRDFRFSDALHDNLKKNALEGALTADGEGVTGVFGAPAFPFPKSGLEVIWNAISLPRAYTQRGTMDEAVVYPDGNIAWGGQQWDIYSAAYDPAVPRASFGGESAFVYRTTVKPERNRGEITLVREFWDFGARPSQAWQYIPGTRRVKQVPEIAGDYPLGPGGFHTVDDTGLWAQSPKRYDWELVGKKEIFVPYNNFATEDPAVKYKDLLAKAHLNPQLVRWELHRAWVIRAKLKPGIRHVYSARTLYLDEDGLFPVLADMYDARGALYRMAMQCTSFDYAGLVFQPRVTVYHDLVSGAYMADRLSNEVTDRMRYNEGGRKLDDYSPGELKRRGV</sequence>
<dbReference type="Gene3D" id="2.50.20.10">
    <property type="entry name" value="Lipoprotein localisation LolA/LolB/LppX"/>
    <property type="match status" value="1"/>
</dbReference>
<accession>A0A317EAK8</accession>
<dbReference type="InterPro" id="IPR006311">
    <property type="entry name" value="TAT_signal"/>
</dbReference>
<comment type="caution">
    <text evidence="2">The sequence shown here is derived from an EMBL/GenBank/DDBJ whole genome shotgun (WGS) entry which is preliminary data.</text>
</comment>
<name>A0A317EAK8_9PROT</name>
<feature type="compositionally biased region" description="Polar residues" evidence="1">
    <location>
        <begin position="1"/>
        <end position="13"/>
    </location>
</feature>
<dbReference type="CDD" id="cd16329">
    <property type="entry name" value="LolA_like"/>
    <property type="match status" value="1"/>
</dbReference>
<organism evidence="2 3">
    <name type="scientific">Zavarzinia compransoris</name>
    <dbReference type="NCBI Taxonomy" id="1264899"/>
    <lineage>
        <taxon>Bacteria</taxon>
        <taxon>Pseudomonadati</taxon>
        <taxon>Pseudomonadota</taxon>
        <taxon>Alphaproteobacteria</taxon>
        <taxon>Rhodospirillales</taxon>
        <taxon>Zavarziniaceae</taxon>
        <taxon>Zavarzinia</taxon>
    </lineage>
</organism>